<name>A0ABY5IQ06_9VIBR</name>
<protein>
    <submittedName>
        <fullName evidence="2">Uncharacterized protein</fullName>
    </submittedName>
</protein>
<geneLocation type="plasmid" evidence="2 3">
    <name>unnamed1</name>
</geneLocation>
<dbReference type="EMBL" id="CP050472">
    <property type="protein sequence ID" value="UTZ34934.1"/>
    <property type="molecule type" value="Genomic_DNA"/>
</dbReference>
<sequence length="123" mass="14089">MVINNVIGEGLMKREKFKVTIDTSIDDIYKHFCKSNNDESLDRMYEGVCKQIASLDCEEHERNILSIDCYIAYGRRQENFDGHSKSPTVTADKIIRQSIKDNKNQSPESLFGAALRQLEENGK</sequence>
<feature type="compositionally biased region" description="Basic and acidic residues" evidence="1">
    <location>
        <begin position="93"/>
        <end position="103"/>
    </location>
</feature>
<keyword evidence="3" id="KW-1185">Reference proteome</keyword>
<accession>A0ABY5IQ06</accession>
<evidence type="ECO:0000313" key="3">
    <source>
        <dbReference type="Proteomes" id="UP001059912"/>
    </source>
</evidence>
<evidence type="ECO:0000313" key="2">
    <source>
        <dbReference type="EMBL" id="UTZ34934.1"/>
    </source>
</evidence>
<dbReference type="RefSeq" id="WP_255904905.1">
    <property type="nucleotide sequence ID" value="NZ_CP050472.1"/>
</dbReference>
<proteinExistence type="predicted"/>
<organism evidence="2 3">
    <name type="scientific">Vibrio campbellii</name>
    <dbReference type="NCBI Taxonomy" id="680"/>
    <lineage>
        <taxon>Bacteria</taxon>
        <taxon>Pseudomonadati</taxon>
        <taxon>Pseudomonadota</taxon>
        <taxon>Gammaproteobacteria</taxon>
        <taxon>Vibrionales</taxon>
        <taxon>Vibrionaceae</taxon>
        <taxon>Vibrio</taxon>
    </lineage>
</organism>
<reference evidence="2" key="1">
    <citation type="submission" date="2020-03" db="EMBL/GenBank/DDBJ databases">
        <title>Five strains of Vibrio campbellii isolated from Mariana Trench.</title>
        <authorList>
            <person name="Liang J."/>
            <person name="Zhang X.-H."/>
        </authorList>
    </citation>
    <scope>NUCLEOTIDE SEQUENCE</scope>
    <source>
        <strain evidence="2">LJC013</strain>
        <plasmid evidence="2">unnamed1</plasmid>
    </source>
</reference>
<dbReference type="Proteomes" id="UP001059912">
    <property type="component" value="Plasmid unnamed1"/>
</dbReference>
<feature type="region of interest" description="Disordered" evidence="1">
    <location>
        <begin position="79"/>
        <end position="107"/>
    </location>
</feature>
<gene>
    <name evidence="2" type="ORF">HB762_27105</name>
</gene>
<evidence type="ECO:0000256" key="1">
    <source>
        <dbReference type="SAM" id="MobiDB-lite"/>
    </source>
</evidence>
<keyword evidence="2" id="KW-0614">Plasmid</keyword>